<dbReference type="Proteomes" id="UP001356308">
    <property type="component" value="Unassembled WGS sequence"/>
</dbReference>
<accession>A0ABU7INX3</accession>
<protein>
    <submittedName>
        <fullName evidence="1">Uncharacterized protein</fullName>
    </submittedName>
</protein>
<organism evidence="1 2">
    <name type="scientific">Maribacter cobaltidurans</name>
    <dbReference type="NCBI Taxonomy" id="1178778"/>
    <lineage>
        <taxon>Bacteria</taxon>
        <taxon>Pseudomonadati</taxon>
        <taxon>Bacteroidota</taxon>
        <taxon>Flavobacteriia</taxon>
        <taxon>Flavobacteriales</taxon>
        <taxon>Flavobacteriaceae</taxon>
        <taxon>Maribacter</taxon>
    </lineage>
</organism>
<reference evidence="1 2" key="1">
    <citation type="submission" date="2024-01" db="EMBL/GenBank/DDBJ databases">
        <title>Maribacter spp. originated from different algae showed divergent polysaccharides utilization ability.</title>
        <authorList>
            <person name="Wang H."/>
            <person name="Wu Y."/>
        </authorList>
    </citation>
    <scope>NUCLEOTIDE SEQUENCE [LARGE SCALE GENOMIC DNA]</scope>
    <source>
        <strain evidence="1 2">PR1</strain>
    </source>
</reference>
<evidence type="ECO:0000313" key="2">
    <source>
        <dbReference type="Proteomes" id="UP001356308"/>
    </source>
</evidence>
<keyword evidence="2" id="KW-1185">Reference proteome</keyword>
<evidence type="ECO:0000313" key="1">
    <source>
        <dbReference type="EMBL" id="MEE1974659.1"/>
    </source>
</evidence>
<proteinExistence type="predicted"/>
<dbReference type="RefSeq" id="WP_272649492.1">
    <property type="nucleotide sequence ID" value="NZ_JAZDDG010000001.1"/>
</dbReference>
<dbReference type="EMBL" id="JAZDDG010000001">
    <property type="protein sequence ID" value="MEE1974659.1"/>
    <property type="molecule type" value="Genomic_DNA"/>
</dbReference>
<name>A0ABU7INX3_9FLAO</name>
<sequence>MLLVVVLLLQSCFTYKKLELNQEELITGDRYKLKHVEYGKFKKGRVLSVKDSIITYITSNGKIIELRRDGIQEIKKGKFSLGKTIVLSTTATVGVFGALWLAINGSGLAIGGDWYN</sequence>
<gene>
    <name evidence="1" type="ORF">V1I91_01155</name>
</gene>
<comment type="caution">
    <text evidence="1">The sequence shown here is derived from an EMBL/GenBank/DDBJ whole genome shotgun (WGS) entry which is preliminary data.</text>
</comment>